<dbReference type="AlphaFoldDB" id="H2XN30"/>
<reference evidence="1" key="2">
    <citation type="submission" date="2025-08" db="UniProtKB">
        <authorList>
            <consortium name="Ensembl"/>
        </authorList>
    </citation>
    <scope>IDENTIFICATION</scope>
</reference>
<sequence length="51" mass="5614">MASYFLSMIHAPVSCTSHLRVIPLSDTMRSLTKSPTFISSTNTLALMVKKV</sequence>
<dbReference type="InParanoid" id="H2XN30"/>
<reference evidence="2" key="1">
    <citation type="journal article" date="2002" name="Science">
        <title>The draft genome of Ciona intestinalis: insights into chordate and vertebrate origins.</title>
        <authorList>
            <person name="Dehal P."/>
            <person name="Satou Y."/>
            <person name="Campbell R.K."/>
            <person name="Chapman J."/>
            <person name="Degnan B."/>
            <person name="De Tomaso A."/>
            <person name="Davidson B."/>
            <person name="Di Gregorio A."/>
            <person name="Gelpke M."/>
            <person name="Goodstein D.M."/>
            <person name="Harafuji N."/>
            <person name="Hastings K.E."/>
            <person name="Ho I."/>
            <person name="Hotta K."/>
            <person name="Huang W."/>
            <person name="Kawashima T."/>
            <person name="Lemaire P."/>
            <person name="Martinez D."/>
            <person name="Meinertzhagen I.A."/>
            <person name="Necula S."/>
            <person name="Nonaka M."/>
            <person name="Putnam N."/>
            <person name="Rash S."/>
            <person name="Saiga H."/>
            <person name="Satake M."/>
            <person name="Terry A."/>
            <person name="Yamada L."/>
            <person name="Wang H.G."/>
            <person name="Awazu S."/>
            <person name="Azumi K."/>
            <person name="Boore J."/>
            <person name="Branno M."/>
            <person name="Chin-Bow S."/>
            <person name="DeSantis R."/>
            <person name="Doyle S."/>
            <person name="Francino P."/>
            <person name="Keys D.N."/>
            <person name="Haga S."/>
            <person name="Hayashi H."/>
            <person name="Hino K."/>
            <person name="Imai K.S."/>
            <person name="Inaba K."/>
            <person name="Kano S."/>
            <person name="Kobayashi K."/>
            <person name="Kobayashi M."/>
            <person name="Lee B.I."/>
            <person name="Makabe K.W."/>
            <person name="Manohar C."/>
            <person name="Matassi G."/>
            <person name="Medina M."/>
            <person name="Mochizuki Y."/>
            <person name="Mount S."/>
            <person name="Morishita T."/>
            <person name="Miura S."/>
            <person name="Nakayama A."/>
            <person name="Nishizaka S."/>
            <person name="Nomoto H."/>
            <person name="Ohta F."/>
            <person name="Oishi K."/>
            <person name="Rigoutsos I."/>
            <person name="Sano M."/>
            <person name="Sasaki A."/>
            <person name="Sasakura Y."/>
            <person name="Shoguchi E."/>
            <person name="Shin-i T."/>
            <person name="Spagnuolo A."/>
            <person name="Stainier D."/>
            <person name="Suzuki M.M."/>
            <person name="Tassy O."/>
            <person name="Takatori N."/>
            <person name="Tokuoka M."/>
            <person name="Yagi K."/>
            <person name="Yoshizaki F."/>
            <person name="Wada S."/>
            <person name="Zhang C."/>
            <person name="Hyatt P.D."/>
            <person name="Larimer F."/>
            <person name="Detter C."/>
            <person name="Doggett N."/>
            <person name="Glavina T."/>
            <person name="Hawkins T."/>
            <person name="Richardson P."/>
            <person name="Lucas S."/>
            <person name="Kohara Y."/>
            <person name="Levine M."/>
            <person name="Satoh N."/>
            <person name="Rokhsar D.S."/>
        </authorList>
    </citation>
    <scope>NUCLEOTIDE SEQUENCE [LARGE SCALE GENOMIC DNA]</scope>
</reference>
<reference evidence="1" key="3">
    <citation type="submission" date="2025-09" db="UniProtKB">
        <authorList>
            <consortium name="Ensembl"/>
        </authorList>
    </citation>
    <scope>IDENTIFICATION</scope>
</reference>
<proteinExistence type="predicted"/>
<name>H2XN30_CIOIN</name>
<accession>H2XN30</accession>
<organism evidence="1 2">
    <name type="scientific">Ciona intestinalis</name>
    <name type="common">Transparent sea squirt</name>
    <name type="synonym">Ascidia intestinalis</name>
    <dbReference type="NCBI Taxonomy" id="7719"/>
    <lineage>
        <taxon>Eukaryota</taxon>
        <taxon>Metazoa</taxon>
        <taxon>Chordata</taxon>
        <taxon>Tunicata</taxon>
        <taxon>Ascidiacea</taxon>
        <taxon>Phlebobranchia</taxon>
        <taxon>Cionidae</taxon>
        <taxon>Ciona</taxon>
    </lineage>
</organism>
<keyword evidence="2" id="KW-1185">Reference proteome</keyword>
<dbReference type="Proteomes" id="UP000008144">
    <property type="component" value="Unassembled WGS sequence"/>
</dbReference>
<evidence type="ECO:0000313" key="2">
    <source>
        <dbReference type="Proteomes" id="UP000008144"/>
    </source>
</evidence>
<protein>
    <submittedName>
        <fullName evidence="1">Uncharacterized protein</fullName>
    </submittedName>
</protein>
<dbReference type="Ensembl" id="ENSCINT00000034205.1">
    <property type="protein sequence ID" value="ENSCINP00000031063.1"/>
    <property type="gene ID" value="ENSCING00000018285.1"/>
</dbReference>
<dbReference type="HOGENOM" id="CLU_3105650_0_0_1"/>
<evidence type="ECO:0000313" key="1">
    <source>
        <dbReference type="Ensembl" id="ENSCINP00000031063.1"/>
    </source>
</evidence>